<gene>
    <name evidence="12" type="primary">PET8</name>
    <name evidence="12" type="ORF">VNI00_018342</name>
</gene>
<organism evidence="12 13">
    <name type="scientific">Paramarasmius palmivorus</name>
    <dbReference type="NCBI Taxonomy" id="297713"/>
    <lineage>
        <taxon>Eukaryota</taxon>
        <taxon>Fungi</taxon>
        <taxon>Dikarya</taxon>
        <taxon>Basidiomycota</taxon>
        <taxon>Agaricomycotina</taxon>
        <taxon>Agaricomycetes</taxon>
        <taxon>Agaricomycetidae</taxon>
        <taxon>Agaricales</taxon>
        <taxon>Marasmiineae</taxon>
        <taxon>Marasmiaceae</taxon>
        <taxon>Paramarasmius</taxon>
    </lineage>
</organism>
<dbReference type="FunFam" id="1.50.40.10:FF:000018">
    <property type="entry name" value="S-adenosylmethionine mitochondrial carrier protein-like"/>
    <property type="match status" value="1"/>
</dbReference>
<keyword evidence="3 11" id="KW-0813">Transport</keyword>
<comment type="subcellular location">
    <subcellularLocation>
        <location evidence="1">Mitochondrion inner membrane</location>
        <topology evidence="1">Multi-pass membrane protein</topology>
    </subcellularLocation>
</comment>
<keyword evidence="5" id="KW-0677">Repeat</keyword>
<feature type="repeat" description="Solcar" evidence="10">
    <location>
        <begin position="7"/>
        <end position="80"/>
    </location>
</feature>
<evidence type="ECO:0000256" key="3">
    <source>
        <dbReference type="ARBA" id="ARBA00022448"/>
    </source>
</evidence>
<evidence type="ECO:0000256" key="8">
    <source>
        <dbReference type="ARBA" id="ARBA00023128"/>
    </source>
</evidence>
<keyword evidence="9 10" id="KW-0472">Membrane</keyword>
<evidence type="ECO:0000256" key="11">
    <source>
        <dbReference type="RuleBase" id="RU000488"/>
    </source>
</evidence>
<evidence type="ECO:0000313" key="13">
    <source>
        <dbReference type="Proteomes" id="UP001383192"/>
    </source>
</evidence>
<feature type="repeat" description="Solcar" evidence="10">
    <location>
        <begin position="86"/>
        <end position="172"/>
    </location>
</feature>
<dbReference type="Gene3D" id="1.50.40.10">
    <property type="entry name" value="Mitochondrial carrier domain"/>
    <property type="match status" value="2"/>
</dbReference>
<keyword evidence="4 10" id="KW-0812">Transmembrane</keyword>
<evidence type="ECO:0000256" key="5">
    <source>
        <dbReference type="ARBA" id="ARBA00022737"/>
    </source>
</evidence>
<name>A0AAW0AZD1_9AGAR</name>
<evidence type="ECO:0000256" key="4">
    <source>
        <dbReference type="ARBA" id="ARBA00022692"/>
    </source>
</evidence>
<evidence type="ECO:0000313" key="12">
    <source>
        <dbReference type="EMBL" id="KAK7018656.1"/>
    </source>
</evidence>
<comment type="caution">
    <text evidence="12">The sequence shown here is derived from an EMBL/GenBank/DDBJ whole genome shotgun (WGS) entry which is preliminary data.</text>
</comment>
<feature type="repeat" description="Solcar" evidence="10">
    <location>
        <begin position="186"/>
        <end position="274"/>
    </location>
</feature>
<dbReference type="EMBL" id="JAYKXP010000226">
    <property type="protein sequence ID" value="KAK7018656.1"/>
    <property type="molecule type" value="Genomic_DNA"/>
</dbReference>
<dbReference type="Proteomes" id="UP001383192">
    <property type="component" value="Unassembled WGS sequence"/>
</dbReference>
<dbReference type="PRINTS" id="PR00926">
    <property type="entry name" value="MITOCARRIER"/>
</dbReference>
<reference evidence="12 13" key="1">
    <citation type="submission" date="2024-01" db="EMBL/GenBank/DDBJ databases">
        <title>A draft genome for a cacao thread blight-causing isolate of Paramarasmius palmivorus.</title>
        <authorList>
            <person name="Baruah I.K."/>
            <person name="Bukari Y."/>
            <person name="Amoako-Attah I."/>
            <person name="Meinhardt L.W."/>
            <person name="Bailey B.A."/>
            <person name="Cohen S.P."/>
        </authorList>
    </citation>
    <scope>NUCLEOTIDE SEQUENCE [LARGE SCALE GENOMIC DNA]</scope>
    <source>
        <strain evidence="12 13">GH-12</strain>
    </source>
</reference>
<dbReference type="Pfam" id="PF00153">
    <property type="entry name" value="Mito_carr"/>
    <property type="match status" value="3"/>
</dbReference>
<dbReference type="SUPFAM" id="SSF103506">
    <property type="entry name" value="Mitochondrial carrier"/>
    <property type="match status" value="1"/>
</dbReference>
<keyword evidence="8" id="KW-0496">Mitochondrion</keyword>
<dbReference type="GO" id="GO:0055085">
    <property type="term" value="P:transmembrane transport"/>
    <property type="evidence" value="ECO:0007669"/>
    <property type="project" value="InterPro"/>
</dbReference>
<accession>A0AAW0AZD1</accession>
<evidence type="ECO:0000256" key="1">
    <source>
        <dbReference type="ARBA" id="ARBA00004448"/>
    </source>
</evidence>
<evidence type="ECO:0000256" key="9">
    <source>
        <dbReference type="ARBA" id="ARBA00023136"/>
    </source>
</evidence>
<proteinExistence type="inferred from homology"/>
<evidence type="ECO:0000256" key="10">
    <source>
        <dbReference type="PROSITE-ProRule" id="PRU00282"/>
    </source>
</evidence>
<evidence type="ECO:0000256" key="2">
    <source>
        <dbReference type="ARBA" id="ARBA00006375"/>
    </source>
</evidence>
<sequence>MSHDGRPTFVQSLMAGGAAGTAVDLLFFPIDTIKTRLQSSQGFAHAGGFKGIYKGLGSVVVGSAPGAAAFFSTYDFLKQNLPISTTSPLNHIVAASAGEVAACLIRVPTEVVKTRTQTASFGVINQSSLATLKLTVANDGLRGLYKGFGITVMREIPFTSLQFPLYEYLKRRLADTLDRPNTQARLYAYEAAVCGSFAGGVAAALTTPLDVLKTRVMLDIASSGNTRISLFTRFTTIYRTEGAKALFAGVVPRTMWISAGGAVFLGAYEWVVGGLITSGVGS</sequence>
<keyword evidence="6" id="KW-0999">Mitochondrion inner membrane</keyword>
<dbReference type="InterPro" id="IPR023395">
    <property type="entry name" value="MCP_dom_sf"/>
</dbReference>
<evidence type="ECO:0000256" key="7">
    <source>
        <dbReference type="ARBA" id="ARBA00022989"/>
    </source>
</evidence>
<dbReference type="GO" id="GO:0005743">
    <property type="term" value="C:mitochondrial inner membrane"/>
    <property type="evidence" value="ECO:0007669"/>
    <property type="project" value="UniProtKB-SubCell"/>
</dbReference>
<dbReference type="InterPro" id="IPR018108">
    <property type="entry name" value="MCP_transmembrane"/>
</dbReference>
<evidence type="ECO:0000256" key="6">
    <source>
        <dbReference type="ARBA" id="ARBA00022792"/>
    </source>
</evidence>
<dbReference type="AlphaFoldDB" id="A0AAW0AZD1"/>
<keyword evidence="13" id="KW-1185">Reference proteome</keyword>
<comment type="similarity">
    <text evidence="2 11">Belongs to the mitochondrial carrier (TC 2.A.29) family.</text>
</comment>
<dbReference type="PROSITE" id="PS50920">
    <property type="entry name" value="SOLCAR"/>
    <property type="match status" value="3"/>
</dbReference>
<dbReference type="InterPro" id="IPR002067">
    <property type="entry name" value="MCP"/>
</dbReference>
<keyword evidence="7" id="KW-1133">Transmembrane helix</keyword>
<dbReference type="PANTHER" id="PTHR45667">
    <property type="entry name" value="S-ADENOSYLMETHIONINE MITOCHONDRIAL CARRIER PROTEIN"/>
    <property type="match status" value="1"/>
</dbReference>
<protein>
    <submittedName>
        <fullName evidence="12">S-adenosylmethionine transporter</fullName>
    </submittedName>
</protein>